<dbReference type="AlphaFoldDB" id="A0A8X6LJM9"/>
<evidence type="ECO:0000313" key="3">
    <source>
        <dbReference type="Proteomes" id="UP000887116"/>
    </source>
</evidence>
<feature type="region of interest" description="Disordered" evidence="1">
    <location>
        <begin position="1"/>
        <end position="30"/>
    </location>
</feature>
<sequence length="75" mass="8878">MEMKQREEELKMLHSNRNSVNSHMDTEGNENELNQKNNLMEYENGNGNGIHEEDLSPRHNKLIAQWEQRIQKAES</sequence>
<feature type="compositionally biased region" description="Basic and acidic residues" evidence="1">
    <location>
        <begin position="1"/>
        <end position="12"/>
    </location>
</feature>
<evidence type="ECO:0000313" key="2">
    <source>
        <dbReference type="EMBL" id="GFR12265.1"/>
    </source>
</evidence>
<evidence type="ECO:0000256" key="1">
    <source>
        <dbReference type="SAM" id="MobiDB-lite"/>
    </source>
</evidence>
<dbReference type="Proteomes" id="UP000887116">
    <property type="component" value="Unassembled WGS sequence"/>
</dbReference>
<name>A0A8X6LJM9_TRICU</name>
<keyword evidence="3" id="KW-1185">Reference proteome</keyword>
<accession>A0A8X6LJM9</accession>
<reference evidence="2" key="1">
    <citation type="submission" date="2020-07" db="EMBL/GenBank/DDBJ databases">
        <title>Multicomponent nature underlies the extraordinary mechanical properties of spider dragline silk.</title>
        <authorList>
            <person name="Kono N."/>
            <person name="Nakamura H."/>
            <person name="Mori M."/>
            <person name="Yoshida Y."/>
            <person name="Ohtoshi R."/>
            <person name="Malay A.D."/>
            <person name="Moran D.A.P."/>
            <person name="Tomita M."/>
            <person name="Numata K."/>
            <person name="Arakawa K."/>
        </authorList>
    </citation>
    <scope>NUCLEOTIDE SEQUENCE</scope>
</reference>
<dbReference type="EMBL" id="BMAO01026760">
    <property type="protein sequence ID" value="GFR12265.1"/>
    <property type="molecule type" value="Genomic_DNA"/>
</dbReference>
<gene>
    <name evidence="2" type="primary">AVEN_128678_1</name>
    <name evidence="2" type="ORF">TNCT_484671</name>
</gene>
<comment type="caution">
    <text evidence="2">The sequence shown here is derived from an EMBL/GenBank/DDBJ whole genome shotgun (WGS) entry which is preliminary data.</text>
</comment>
<organism evidence="2 3">
    <name type="scientific">Trichonephila clavata</name>
    <name type="common">Joro spider</name>
    <name type="synonym">Nephila clavata</name>
    <dbReference type="NCBI Taxonomy" id="2740835"/>
    <lineage>
        <taxon>Eukaryota</taxon>
        <taxon>Metazoa</taxon>
        <taxon>Ecdysozoa</taxon>
        <taxon>Arthropoda</taxon>
        <taxon>Chelicerata</taxon>
        <taxon>Arachnida</taxon>
        <taxon>Araneae</taxon>
        <taxon>Araneomorphae</taxon>
        <taxon>Entelegynae</taxon>
        <taxon>Araneoidea</taxon>
        <taxon>Nephilidae</taxon>
        <taxon>Trichonephila</taxon>
    </lineage>
</organism>
<dbReference type="OrthoDB" id="10412556at2759"/>
<proteinExistence type="predicted"/>
<protein>
    <submittedName>
        <fullName evidence="2">Uncharacterized protein</fullName>
    </submittedName>
</protein>